<protein>
    <recommendedName>
        <fullName evidence="2">Thiolase N-terminal domain-containing protein</fullName>
    </recommendedName>
</protein>
<dbReference type="Gene3D" id="3.40.47.10">
    <property type="match status" value="1"/>
</dbReference>
<dbReference type="GO" id="GO:0016746">
    <property type="term" value="F:acyltransferase activity"/>
    <property type="evidence" value="ECO:0007669"/>
    <property type="project" value="InterPro"/>
</dbReference>
<reference evidence="1" key="1">
    <citation type="journal article" date="2014" name="Front. Microbiol.">
        <title>High frequency of phylogenetically diverse reductive dehalogenase-homologous genes in deep subseafloor sedimentary metagenomes.</title>
        <authorList>
            <person name="Kawai M."/>
            <person name="Futagami T."/>
            <person name="Toyoda A."/>
            <person name="Takaki Y."/>
            <person name="Nishi S."/>
            <person name="Hori S."/>
            <person name="Arai W."/>
            <person name="Tsubouchi T."/>
            <person name="Morono Y."/>
            <person name="Uchiyama I."/>
            <person name="Ito T."/>
            <person name="Fujiyama A."/>
            <person name="Inagaki F."/>
            <person name="Takami H."/>
        </authorList>
    </citation>
    <scope>NUCLEOTIDE SEQUENCE</scope>
    <source>
        <strain evidence="1">Expedition CK06-06</strain>
    </source>
</reference>
<dbReference type="EMBL" id="BARS01022470">
    <property type="protein sequence ID" value="GAG13808.1"/>
    <property type="molecule type" value="Genomic_DNA"/>
</dbReference>
<name>X0VMV2_9ZZZZ</name>
<feature type="non-terminal residue" evidence="1">
    <location>
        <position position="77"/>
    </location>
</feature>
<gene>
    <name evidence="1" type="ORF">S01H1_35920</name>
</gene>
<accession>X0VMV2</accession>
<dbReference type="AlphaFoldDB" id="X0VMV2"/>
<evidence type="ECO:0008006" key="2">
    <source>
        <dbReference type="Google" id="ProtNLM"/>
    </source>
</evidence>
<proteinExistence type="predicted"/>
<dbReference type="InterPro" id="IPR016039">
    <property type="entry name" value="Thiolase-like"/>
</dbReference>
<organism evidence="1">
    <name type="scientific">marine sediment metagenome</name>
    <dbReference type="NCBI Taxonomy" id="412755"/>
    <lineage>
        <taxon>unclassified sequences</taxon>
        <taxon>metagenomes</taxon>
        <taxon>ecological metagenomes</taxon>
    </lineage>
</organism>
<evidence type="ECO:0000313" key="1">
    <source>
        <dbReference type="EMBL" id="GAG13808.1"/>
    </source>
</evidence>
<sequence>MVELNEVWLVDYARTAFSRSRPGAPERDVFGGLRGDELVGKLIRKFFATKLADKNIKPEELDQVIVGTAIQVHENWG</sequence>
<comment type="caution">
    <text evidence="1">The sequence shown here is derived from an EMBL/GenBank/DDBJ whole genome shotgun (WGS) entry which is preliminary data.</text>
</comment>